<sequence>MSKTPIEDYEAIVEVISKYVDGLIAGKKEIMQPVFHKDATMYGYNSNGFLGGSIQNLWDFVDEAGAAPNMKSRIDVLDVEGTIASARISLENDAYGESYTDYHQLLKVDGEWKVIGKLFHLHG</sequence>
<gene>
    <name evidence="1" type="ORF">QD47_09000</name>
</gene>
<name>A0A0D7X4P0_9BACL</name>
<comment type="caution">
    <text evidence="1">The sequence shown here is derived from an EMBL/GenBank/DDBJ whole genome shotgun (WGS) entry which is preliminary data.</text>
</comment>
<evidence type="ECO:0008006" key="3">
    <source>
        <dbReference type="Google" id="ProtNLM"/>
    </source>
</evidence>
<evidence type="ECO:0000313" key="2">
    <source>
        <dbReference type="Proteomes" id="UP000032534"/>
    </source>
</evidence>
<keyword evidence="2" id="KW-1185">Reference proteome</keyword>
<dbReference type="SUPFAM" id="SSF54427">
    <property type="entry name" value="NTF2-like"/>
    <property type="match status" value="1"/>
</dbReference>
<dbReference type="Gene3D" id="3.10.450.50">
    <property type="match status" value="1"/>
</dbReference>
<protein>
    <recommendedName>
        <fullName evidence="3">Lumazine-binding protein</fullName>
    </recommendedName>
</protein>
<dbReference type="EMBL" id="JTHP01000013">
    <property type="protein sequence ID" value="KJD45933.1"/>
    <property type="molecule type" value="Genomic_DNA"/>
</dbReference>
<dbReference type="Proteomes" id="UP000032534">
    <property type="component" value="Unassembled WGS sequence"/>
</dbReference>
<dbReference type="AlphaFoldDB" id="A0A0D7X4P0"/>
<dbReference type="Pfam" id="PF12893">
    <property type="entry name" value="Lumazine_bd_2"/>
    <property type="match status" value="1"/>
</dbReference>
<dbReference type="InterPro" id="IPR039437">
    <property type="entry name" value="FrzH/put_lumazine-bd"/>
</dbReference>
<proteinExistence type="predicted"/>
<dbReference type="OrthoDB" id="8445243at2"/>
<dbReference type="PATRIC" id="fig|159743.3.peg.1984"/>
<evidence type="ECO:0000313" key="1">
    <source>
        <dbReference type="EMBL" id="KJD45933.1"/>
    </source>
</evidence>
<accession>A0A0D7X4P0</accession>
<reference evidence="1 2" key="1">
    <citation type="submission" date="2014-11" db="EMBL/GenBank/DDBJ databases">
        <title>Draft Genome Sequences of Paenibacillus polymyxa NRRL B-30509 and Paenibacillus terrae NRRL B-30644, Strains from a Poultry Environment that Produce Tridecaptin A and Paenicidins.</title>
        <authorList>
            <person name="van Belkum M.J."/>
            <person name="Lohans C.T."/>
            <person name="Vederas J.C."/>
        </authorList>
    </citation>
    <scope>NUCLEOTIDE SEQUENCE [LARGE SCALE GENOMIC DNA]</scope>
    <source>
        <strain evidence="1 2">NRRL B-30644</strain>
    </source>
</reference>
<dbReference type="InterPro" id="IPR032710">
    <property type="entry name" value="NTF2-like_dom_sf"/>
</dbReference>
<dbReference type="RefSeq" id="WP_044645815.1">
    <property type="nucleotide sequence ID" value="NZ_JTHP01000013.1"/>
</dbReference>
<organism evidence="1 2">
    <name type="scientific">Paenibacillus terrae</name>
    <dbReference type="NCBI Taxonomy" id="159743"/>
    <lineage>
        <taxon>Bacteria</taxon>
        <taxon>Bacillati</taxon>
        <taxon>Bacillota</taxon>
        <taxon>Bacilli</taxon>
        <taxon>Bacillales</taxon>
        <taxon>Paenibacillaceae</taxon>
        <taxon>Paenibacillus</taxon>
    </lineage>
</organism>